<proteinExistence type="predicted"/>
<protein>
    <submittedName>
        <fullName evidence="1">Uncharacterized protein</fullName>
    </submittedName>
</protein>
<evidence type="ECO:0000313" key="1">
    <source>
        <dbReference type="EMBL" id="KAK3060133.1"/>
    </source>
</evidence>
<organism evidence="1 2">
    <name type="scientific">Coniosporium uncinatum</name>
    <dbReference type="NCBI Taxonomy" id="93489"/>
    <lineage>
        <taxon>Eukaryota</taxon>
        <taxon>Fungi</taxon>
        <taxon>Dikarya</taxon>
        <taxon>Ascomycota</taxon>
        <taxon>Pezizomycotina</taxon>
        <taxon>Dothideomycetes</taxon>
        <taxon>Dothideomycetes incertae sedis</taxon>
        <taxon>Coniosporium</taxon>
    </lineage>
</organism>
<dbReference type="Proteomes" id="UP001186974">
    <property type="component" value="Unassembled WGS sequence"/>
</dbReference>
<accession>A0ACC3D168</accession>
<keyword evidence="2" id="KW-1185">Reference proteome</keyword>
<gene>
    <name evidence="1" type="ORF">LTS18_009232</name>
</gene>
<evidence type="ECO:0000313" key="2">
    <source>
        <dbReference type="Proteomes" id="UP001186974"/>
    </source>
</evidence>
<reference evidence="1" key="1">
    <citation type="submission" date="2024-09" db="EMBL/GenBank/DDBJ databases">
        <title>Black Yeasts Isolated from many extreme environments.</title>
        <authorList>
            <person name="Coleine C."/>
            <person name="Stajich J.E."/>
            <person name="Selbmann L."/>
        </authorList>
    </citation>
    <scope>NUCLEOTIDE SEQUENCE</scope>
    <source>
        <strain evidence="1">CCFEE 5737</strain>
    </source>
</reference>
<comment type="caution">
    <text evidence="1">The sequence shown here is derived from an EMBL/GenBank/DDBJ whole genome shotgun (WGS) entry which is preliminary data.</text>
</comment>
<name>A0ACC3D168_9PEZI</name>
<sequence>MHFELFLLTFPGLVLANDISDFQNLLTVCNTTTSYLENMNRNATNPHISNSTAYLHAGLGKRQSYANSGMDTADLVGNLTGTITAVKVNLDGDQASFVTGPKQAIEDAYNSYINCIPSFAQEMTVRGRSIHDEANQPVFDQLVQMARQIYKLGQGLRSRNITSEAAMIRTMRAGSAVVNAESAWDRDLNYPGQKRAMIG</sequence>
<dbReference type="EMBL" id="JAWDJW010008831">
    <property type="protein sequence ID" value="KAK3060133.1"/>
    <property type="molecule type" value="Genomic_DNA"/>
</dbReference>